<sequence length="293" mass="33893">MMNTIFYATDRSEREVPVLKNVYNLSVELGAKLVIFYVHSMEPLRVSVSRPIQQIEYHVIQEQKEILEAYCREHIGAKFDPKNIIFEVVEADSITKAILEKSKEHKADLIVIGRKDKHSERGLFVGDIGKDLQDKVTCPLLIAPNSKEKASINTILYATDFEEADIIALQDLASMAQLLKAKIEIVHISTEKEYAGEQQLEWFKEMLRQKVDYENIDFKLIFSDDIEAKLRKLTEEINADILVLLERKEKKGFFQRIFHKSLVKKMESHISIPLMSYNEVKLYADQESTTNKV</sequence>
<dbReference type="SUPFAM" id="SSF52402">
    <property type="entry name" value="Adenine nucleotide alpha hydrolases-like"/>
    <property type="match status" value="2"/>
</dbReference>
<evidence type="ECO:0000313" key="4">
    <source>
        <dbReference type="Proteomes" id="UP000634668"/>
    </source>
</evidence>
<comment type="similarity">
    <text evidence="1">Belongs to the universal stress protein A family.</text>
</comment>
<dbReference type="PANTHER" id="PTHR46268:SF6">
    <property type="entry name" value="UNIVERSAL STRESS PROTEIN UP12"/>
    <property type="match status" value="1"/>
</dbReference>
<reference evidence="3" key="2">
    <citation type="submission" date="2020-09" db="EMBL/GenBank/DDBJ databases">
        <authorList>
            <person name="Sun Q."/>
            <person name="Kim S."/>
        </authorList>
    </citation>
    <scope>NUCLEOTIDE SEQUENCE</scope>
    <source>
        <strain evidence="3">KCTC 12113</strain>
    </source>
</reference>
<comment type="caution">
    <text evidence="3">The sequence shown here is derived from an EMBL/GenBank/DDBJ whole genome shotgun (WGS) entry which is preliminary data.</text>
</comment>
<name>A0A918IRW6_9FLAO</name>
<dbReference type="Pfam" id="PF00582">
    <property type="entry name" value="Usp"/>
    <property type="match status" value="1"/>
</dbReference>
<dbReference type="PANTHER" id="PTHR46268">
    <property type="entry name" value="STRESS RESPONSE PROTEIN NHAX"/>
    <property type="match status" value="1"/>
</dbReference>
<proteinExistence type="inferred from homology"/>
<gene>
    <name evidence="3" type="ORF">GCM10007383_13340</name>
</gene>
<dbReference type="EMBL" id="BMWP01000007">
    <property type="protein sequence ID" value="GGW29446.1"/>
    <property type="molecule type" value="Genomic_DNA"/>
</dbReference>
<dbReference type="Gene3D" id="3.40.50.12370">
    <property type="match status" value="1"/>
</dbReference>
<reference evidence="3" key="1">
    <citation type="journal article" date="2014" name="Int. J. Syst. Evol. Microbiol.">
        <title>Complete genome sequence of Corynebacterium casei LMG S-19264T (=DSM 44701T), isolated from a smear-ripened cheese.</title>
        <authorList>
            <consortium name="US DOE Joint Genome Institute (JGI-PGF)"/>
            <person name="Walter F."/>
            <person name="Albersmeier A."/>
            <person name="Kalinowski J."/>
            <person name="Ruckert C."/>
        </authorList>
    </citation>
    <scope>NUCLEOTIDE SEQUENCE</scope>
    <source>
        <strain evidence="3">KCTC 12113</strain>
    </source>
</reference>
<evidence type="ECO:0000313" key="3">
    <source>
        <dbReference type="EMBL" id="GGW29446.1"/>
    </source>
</evidence>
<evidence type="ECO:0000259" key="2">
    <source>
        <dbReference type="Pfam" id="PF00582"/>
    </source>
</evidence>
<protein>
    <recommendedName>
        <fullName evidence="2">UspA domain-containing protein</fullName>
    </recommendedName>
</protein>
<accession>A0A918IRW6</accession>
<dbReference type="AlphaFoldDB" id="A0A918IRW6"/>
<dbReference type="Proteomes" id="UP000634668">
    <property type="component" value="Unassembled WGS sequence"/>
</dbReference>
<evidence type="ECO:0000256" key="1">
    <source>
        <dbReference type="ARBA" id="ARBA00008791"/>
    </source>
</evidence>
<organism evidence="3 4">
    <name type="scientific">Arenibacter certesii</name>
    <dbReference type="NCBI Taxonomy" id="228955"/>
    <lineage>
        <taxon>Bacteria</taxon>
        <taxon>Pseudomonadati</taxon>
        <taxon>Bacteroidota</taxon>
        <taxon>Flavobacteriia</taxon>
        <taxon>Flavobacteriales</taxon>
        <taxon>Flavobacteriaceae</taxon>
        <taxon>Arenibacter</taxon>
    </lineage>
</organism>
<keyword evidence="4" id="KW-1185">Reference proteome</keyword>
<feature type="domain" description="UspA" evidence="2">
    <location>
        <begin position="1"/>
        <end position="143"/>
    </location>
</feature>
<dbReference type="InterPro" id="IPR006016">
    <property type="entry name" value="UspA"/>
</dbReference>
<dbReference type="CDD" id="cd00293">
    <property type="entry name" value="USP-like"/>
    <property type="match status" value="1"/>
</dbReference>
<dbReference type="RefSeq" id="WP_084418723.1">
    <property type="nucleotide sequence ID" value="NZ_BMWP01000007.1"/>
</dbReference>